<protein>
    <recommendedName>
        <fullName evidence="3">Chalcone/stilbene synthase N-terminal domain-containing protein</fullName>
    </recommendedName>
</protein>
<evidence type="ECO:0000256" key="1">
    <source>
        <dbReference type="ARBA" id="ARBA00022679"/>
    </source>
</evidence>
<evidence type="ECO:0000313" key="4">
    <source>
        <dbReference type="EMBL" id="GAJ20759.1"/>
    </source>
</evidence>
<keyword evidence="2" id="KW-0012">Acyltransferase</keyword>
<dbReference type="InterPro" id="IPR001099">
    <property type="entry name" value="Chalcone/stilbene_synt_N"/>
</dbReference>
<proteinExistence type="predicted"/>
<name>X1UTG8_9ZZZZ</name>
<accession>X1UTG8</accession>
<gene>
    <name evidence="4" type="ORF">S12H4_55338</name>
</gene>
<dbReference type="InterPro" id="IPR016039">
    <property type="entry name" value="Thiolase-like"/>
</dbReference>
<dbReference type="InterPro" id="IPR011141">
    <property type="entry name" value="Polyketide_synthase_type-III"/>
</dbReference>
<reference evidence="4" key="1">
    <citation type="journal article" date="2014" name="Front. Microbiol.">
        <title>High frequency of phylogenetically diverse reductive dehalogenase-homologous genes in deep subseafloor sedimentary metagenomes.</title>
        <authorList>
            <person name="Kawai M."/>
            <person name="Futagami T."/>
            <person name="Toyoda A."/>
            <person name="Takaki Y."/>
            <person name="Nishi S."/>
            <person name="Hori S."/>
            <person name="Arai W."/>
            <person name="Tsubouchi T."/>
            <person name="Morono Y."/>
            <person name="Uchiyama I."/>
            <person name="Ito T."/>
            <person name="Fujiyama A."/>
            <person name="Inagaki F."/>
            <person name="Takami H."/>
        </authorList>
    </citation>
    <scope>NUCLEOTIDE SEQUENCE</scope>
    <source>
        <strain evidence="4">Expedition CK06-06</strain>
    </source>
</reference>
<evidence type="ECO:0000256" key="2">
    <source>
        <dbReference type="ARBA" id="ARBA00023315"/>
    </source>
</evidence>
<dbReference type="Pfam" id="PF00195">
    <property type="entry name" value="Chal_sti_synt_N"/>
    <property type="match status" value="1"/>
</dbReference>
<comment type="caution">
    <text evidence="4">The sequence shown here is derived from an EMBL/GenBank/DDBJ whole genome shotgun (WGS) entry which is preliminary data.</text>
</comment>
<sequence length="207" mass="23124">MLPKLISLGYAVPEQAVTQREVFDTLKYPKPFWKLYRDSGIEKRHFWVPLSRIRQLSFQEQQEEYMRGAVELSKKAALGCLDGRHPEAIKCLVFASCTGFAPGPTIGHFLAKELGLSRDTYHTNIASQGCEAGFPGIKRAFDFTSTTKEASLVVTCELASCSYFPELDGKPDPENHYELLRSNAIFADAATAGLVGYDDDPRHPYII</sequence>
<feature type="domain" description="Chalcone/stilbene synthase N-terminal" evidence="3">
    <location>
        <begin position="57"/>
        <end position="198"/>
    </location>
</feature>
<dbReference type="PANTHER" id="PTHR11877">
    <property type="entry name" value="HYDROXYMETHYLGLUTARYL-COA SYNTHASE"/>
    <property type="match status" value="1"/>
</dbReference>
<dbReference type="EMBL" id="BARW01035485">
    <property type="protein sequence ID" value="GAJ20759.1"/>
    <property type="molecule type" value="Genomic_DNA"/>
</dbReference>
<organism evidence="4">
    <name type="scientific">marine sediment metagenome</name>
    <dbReference type="NCBI Taxonomy" id="412755"/>
    <lineage>
        <taxon>unclassified sequences</taxon>
        <taxon>metagenomes</taxon>
        <taxon>ecological metagenomes</taxon>
    </lineage>
</organism>
<dbReference type="PANTHER" id="PTHR11877:SF99">
    <property type="entry name" value="1,3,6,8-TETRAHYDROXYNAPHTHALENE SYNTHASE"/>
    <property type="match status" value="1"/>
</dbReference>
<feature type="non-terminal residue" evidence="4">
    <location>
        <position position="207"/>
    </location>
</feature>
<dbReference type="AlphaFoldDB" id="X1UTG8"/>
<dbReference type="SUPFAM" id="SSF53901">
    <property type="entry name" value="Thiolase-like"/>
    <property type="match status" value="1"/>
</dbReference>
<evidence type="ECO:0000259" key="3">
    <source>
        <dbReference type="Pfam" id="PF00195"/>
    </source>
</evidence>
<keyword evidence="1" id="KW-0808">Transferase</keyword>
<dbReference type="GO" id="GO:0016747">
    <property type="term" value="F:acyltransferase activity, transferring groups other than amino-acyl groups"/>
    <property type="evidence" value="ECO:0007669"/>
    <property type="project" value="InterPro"/>
</dbReference>
<dbReference type="GO" id="GO:0030639">
    <property type="term" value="P:polyketide biosynthetic process"/>
    <property type="evidence" value="ECO:0007669"/>
    <property type="project" value="TreeGrafter"/>
</dbReference>
<dbReference type="Gene3D" id="3.40.47.10">
    <property type="match status" value="1"/>
</dbReference>